<reference evidence="3 4" key="1">
    <citation type="submission" date="2017-11" db="EMBL/GenBank/DDBJ databases">
        <title>De novo assembly and phasing of dikaryotic genomes from two isolates of Puccinia coronata f. sp. avenae, the causal agent of oat crown rust.</title>
        <authorList>
            <person name="Miller M.E."/>
            <person name="Zhang Y."/>
            <person name="Omidvar V."/>
            <person name="Sperschneider J."/>
            <person name="Schwessinger B."/>
            <person name="Raley C."/>
            <person name="Palmer J.M."/>
            <person name="Garnica D."/>
            <person name="Upadhyaya N."/>
            <person name="Rathjen J."/>
            <person name="Taylor J.M."/>
            <person name="Park R.F."/>
            <person name="Dodds P.N."/>
            <person name="Hirsch C.D."/>
            <person name="Kianian S.F."/>
            <person name="Figueroa M."/>
        </authorList>
    </citation>
    <scope>NUCLEOTIDE SEQUENCE [LARGE SCALE GENOMIC DNA]</scope>
    <source>
        <strain evidence="3">12SD80</strain>
    </source>
</reference>
<feature type="compositionally biased region" description="Basic and acidic residues" evidence="1">
    <location>
        <begin position="53"/>
        <end position="67"/>
    </location>
</feature>
<feature type="region of interest" description="Disordered" evidence="1">
    <location>
        <begin position="53"/>
        <end position="74"/>
    </location>
</feature>
<evidence type="ECO:0000256" key="1">
    <source>
        <dbReference type="SAM" id="MobiDB-lite"/>
    </source>
</evidence>
<organism evidence="3 4">
    <name type="scientific">Puccinia coronata f. sp. avenae</name>
    <dbReference type="NCBI Taxonomy" id="200324"/>
    <lineage>
        <taxon>Eukaryota</taxon>
        <taxon>Fungi</taxon>
        <taxon>Dikarya</taxon>
        <taxon>Basidiomycota</taxon>
        <taxon>Pucciniomycotina</taxon>
        <taxon>Pucciniomycetes</taxon>
        <taxon>Pucciniales</taxon>
        <taxon>Pucciniaceae</taxon>
        <taxon>Puccinia</taxon>
    </lineage>
</organism>
<dbReference type="EMBL" id="PGCI01001044">
    <property type="protein sequence ID" value="PLW08789.1"/>
    <property type="molecule type" value="Genomic_DNA"/>
</dbReference>
<comment type="caution">
    <text evidence="3">The sequence shown here is derived from an EMBL/GenBank/DDBJ whole genome shotgun (WGS) entry which is preliminary data.</text>
</comment>
<dbReference type="Proteomes" id="UP000235392">
    <property type="component" value="Unassembled WGS sequence"/>
</dbReference>
<evidence type="ECO:0000313" key="3">
    <source>
        <dbReference type="EMBL" id="PLW46047.1"/>
    </source>
</evidence>
<evidence type="ECO:0000313" key="4">
    <source>
        <dbReference type="Proteomes" id="UP000235392"/>
    </source>
</evidence>
<sequence length="74" mass="8474">MNQTNNIQQEEAKAKVHASNLEIMAKDPDDLPNDISPEFLKLQKEEILEDLQERLKAKKKSTQEKETANSNPLN</sequence>
<protein>
    <submittedName>
        <fullName evidence="3">Uncharacterized protein</fullName>
    </submittedName>
</protein>
<accession>A0A2N5V7S0</accession>
<dbReference type="EMBL" id="PGCI01000043">
    <property type="protein sequence ID" value="PLW46047.1"/>
    <property type="molecule type" value="Genomic_DNA"/>
</dbReference>
<evidence type="ECO:0000313" key="2">
    <source>
        <dbReference type="EMBL" id="PLW08789.1"/>
    </source>
</evidence>
<proteinExistence type="predicted"/>
<name>A0A2N5V7S0_9BASI</name>
<gene>
    <name evidence="3" type="ORF">PCASD_03468</name>
    <name evidence="2" type="ORF">PCASD_23069</name>
</gene>
<dbReference type="AlphaFoldDB" id="A0A2N5V7S0"/>